<proteinExistence type="inferred from homology"/>
<dbReference type="EMBL" id="SKBM01000029">
    <property type="protein sequence ID" value="TCZ55126.1"/>
    <property type="molecule type" value="Genomic_DNA"/>
</dbReference>
<organism evidence="3 4">
    <name type="scientific">Roseicella aquatilis</name>
    <dbReference type="NCBI Taxonomy" id="2527868"/>
    <lineage>
        <taxon>Bacteria</taxon>
        <taxon>Pseudomonadati</taxon>
        <taxon>Pseudomonadota</taxon>
        <taxon>Alphaproteobacteria</taxon>
        <taxon>Acetobacterales</taxon>
        <taxon>Roseomonadaceae</taxon>
        <taxon>Roseicella</taxon>
    </lineage>
</organism>
<dbReference type="PIRSF" id="PIRSF017082">
    <property type="entry name" value="YflP"/>
    <property type="match status" value="1"/>
</dbReference>
<dbReference type="PANTHER" id="PTHR42928">
    <property type="entry name" value="TRICARBOXYLATE-BINDING PROTEIN"/>
    <property type="match status" value="1"/>
</dbReference>
<evidence type="ECO:0000256" key="2">
    <source>
        <dbReference type="SAM" id="SignalP"/>
    </source>
</evidence>
<sequence length="336" mass="34721">MTGNSTSGIGGIGLPRRALLAASAALAAPRPASAQGAWPEKPVRIIVPFPPGQAADILTRVIADELSKRWPQRVVVENRGGGAGAPALEAAARAAPDGTTLVAGTSGTLGVNPSVLPNLPYDAERDFAFIGNVAVLPLLLVANPAAPWRTAPQVVAAAKQRPGAIDLATAGPATSQHMSAELFSHRTGARFNMVHYRGSGPAMADLLAGTVPLMFDSVTSALPQIQAGKAIPIAVTTPQRAPQLPQVPTIAEAVAPGYAAYGWTGLCGPAGLPEPILRKVNADLNAILRDPAIQSRFIELGGTVAPGTPEDFAGFVRREIAQWREVARIANVRLEG</sequence>
<comment type="similarity">
    <text evidence="1">Belongs to the UPF0065 (bug) family.</text>
</comment>
<reference evidence="3 4" key="1">
    <citation type="submission" date="2019-03" db="EMBL/GenBank/DDBJ databases">
        <title>Paracraurococcus aquatilis NE82 genome sequence.</title>
        <authorList>
            <person name="Zhao Y."/>
            <person name="Du Z."/>
        </authorList>
    </citation>
    <scope>NUCLEOTIDE SEQUENCE [LARGE SCALE GENOMIC DNA]</scope>
    <source>
        <strain evidence="3 4">NE82</strain>
    </source>
</reference>
<feature type="signal peptide" evidence="2">
    <location>
        <begin position="1"/>
        <end position="34"/>
    </location>
</feature>
<evidence type="ECO:0000256" key="1">
    <source>
        <dbReference type="ARBA" id="ARBA00006987"/>
    </source>
</evidence>
<comment type="caution">
    <text evidence="3">The sequence shown here is derived from an EMBL/GenBank/DDBJ whole genome shotgun (WGS) entry which is preliminary data.</text>
</comment>
<gene>
    <name evidence="3" type="ORF">EXY23_22290</name>
</gene>
<accession>A0A4R4D4W9</accession>
<dbReference type="Gene3D" id="3.40.190.10">
    <property type="entry name" value="Periplasmic binding protein-like II"/>
    <property type="match status" value="1"/>
</dbReference>
<keyword evidence="4" id="KW-1185">Reference proteome</keyword>
<dbReference type="AlphaFoldDB" id="A0A4R4D4W9"/>
<dbReference type="InterPro" id="IPR042100">
    <property type="entry name" value="Bug_dom1"/>
</dbReference>
<dbReference type="OrthoDB" id="7242606at2"/>
<keyword evidence="2" id="KW-0732">Signal</keyword>
<name>A0A4R4D4W9_9PROT</name>
<feature type="chain" id="PRO_5020572376" evidence="2">
    <location>
        <begin position="35"/>
        <end position="336"/>
    </location>
</feature>
<dbReference type="PANTHER" id="PTHR42928:SF5">
    <property type="entry name" value="BLR1237 PROTEIN"/>
    <property type="match status" value="1"/>
</dbReference>
<evidence type="ECO:0000313" key="3">
    <source>
        <dbReference type="EMBL" id="TCZ55126.1"/>
    </source>
</evidence>
<dbReference type="SUPFAM" id="SSF53850">
    <property type="entry name" value="Periplasmic binding protein-like II"/>
    <property type="match status" value="1"/>
</dbReference>
<dbReference type="Proteomes" id="UP000295023">
    <property type="component" value="Unassembled WGS sequence"/>
</dbReference>
<dbReference type="Gene3D" id="3.40.190.150">
    <property type="entry name" value="Bordetella uptake gene, domain 1"/>
    <property type="match status" value="1"/>
</dbReference>
<evidence type="ECO:0000313" key="4">
    <source>
        <dbReference type="Proteomes" id="UP000295023"/>
    </source>
</evidence>
<dbReference type="Pfam" id="PF03401">
    <property type="entry name" value="TctC"/>
    <property type="match status" value="1"/>
</dbReference>
<dbReference type="InterPro" id="IPR005064">
    <property type="entry name" value="BUG"/>
</dbReference>
<protein>
    <submittedName>
        <fullName evidence="3">Tripartite tricarboxylate transporter substrate binding protein</fullName>
    </submittedName>
</protein>